<dbReference type="AlphaFoldDB" id="A0A822VAB8"/>
<protein>
    <submittedName>
        <fullName evidence="6">Transposase</fullName>
    </submittedName>
</protein>
<evidence type="ECO:0000313" key="6">
    <source>
        <dbReference type="EMBL" id="CVI25558.1"/>
    </source>
</evidence>
<dbReference type="PANTHER" id="PTHR35004:SF7">
    <property type="entry name" value="INTEGRASE PROTEIN"/>
    <property type="match status" value="1"/>
</dbReference>
<evidence type="ECO:0000259" key="5">
    <source>
        <dbReference type="PROSITE" id="PS50531"/>
    </source>
</evidence>
<accession>A0A822VAB8</accession>
<comment type="caution">
    <text evidence="6">The sequence shown here is derived from an EMBL/GenBank/DDBJ whole genome shotgun (WGS) entry which is preliminary data.</text>
</comment>
<dbReference type="GO" id="GO:0003677">
    <property type="term" value="F:DNA binding"/>
    <property type="evidence" value="ECO:0007669"/>
    <property type="project" value="UniProtKB-KW"/>
</dbReference>
<dbReference type="InterPro" id="IPR017894">
    <property type="entry name" value="HTH_IS21_transposase_type"/>
</dbReference>
<dbReference type="GO" id="GO:0032196">
    <property type="term" value="P:transposition"/>
    <property type="evidence" value="ECO:0007669"/>
    <property type="project" value="UniProtKB-KW"/>
</dbReference>
<feature type="domain" description="HTH IS21-type" evidence="5">
    <location>
        <begin position="6"/>
        <end position="68"/>
    </location>
</feature>
<evidence type="ECO:0000256" key="3">
    <source>
        <dbReference type="ARBA" id="ARBA00023125"/>
    </source>
</evidence>
<name>A0A822VAB8_AGRTU</name>
<organism evidence="6 7">
    <name type="scientific">Agrobacterium tumefaciens str. B6</name>
    <dbReference type="NCBI Taxonomy" id="1183423"/>
    <lineage>
        <taxon>Bacteria</taxon>
        <taxon>Pseudomonadati</taxon>
        <taxon>Pseudomonadota</taxon>
        <taxon>Alphaproteobacteria</taxon>
        <taxon>Hyphomicrobiales</taxon>
        <taxon>Rhizobiaceae</taxon>
        <taxon>Rhizobium/Agrobacterium group</taxon>
        <taxon>Agrobacterium</taxon>
        <taxon>Agrobacterium tumefaciens complex</taxon>
    </lineage>
</organism>
<evidence type="ECO:0000256" key="2">
    <source>
        <dbReference type="ARBA" id="ARBA00022578"/>
    </source>
</evidence>
<evidence type="ECO:0000256" key="1">
    <source>
        <dbReference type="ARBA" id="ARBA00009277"/>
    </source>
</evidence>
<dbReference type="NCBIfam" id="NF033546">
    <property type="entry name" value="transpos_IS21"/>
    <property type="match status" value="1"/>
</dbReference>
<keyword evidence="3" id="KW-0238">DNA-binding</keyword>
<dbReference type="PANTHER" id="PTHR35004">
    <property type="entry name" value="TRANSPOSASE RV3428C-RELATED"/>
    <property type="match status" value="1"/>
</dbReference>
<comment type="similarity">
    <text evidence="1">Belongs to the transposase IS21/IS408/IS1162 family.</text>
</comment>
<proteinExistence type="inferred from homology"/>
<keyword evidence="2" id="KW-0815">Transposition</keyword>
<gene>
    <name evidence="6" type="ORF">AGR4A_pTi0156</name>
</gene>
<keyword evidence="4" id="KW-0233">DNA recombination</keyword>
<dbReference type="EMBL" id="FCNL01000043">
    <property type="protein sequence ID" value="CVI25558.1"/>
    <property type="molecule type" value="Genomic_DNA"/>
</dbReference>
<sequence length="234" mass="26710">MIHMGLLNIIRRMALREKQSIREISRRTGQARNTIAKYLNAGTIEPTFTVPERPSKLDPFSNKLAAWLKTKTGKSRKQRRTLKHLHAGLMALGFTGSYDRVAAFARAWRADRLREQQTTGRGVFVPLSFRPGEAFQFDWSEDYAVIGGDRTKLQVAHIKLSHSRASLVRAYLLQTHEMLFDAHWHGFRVFGGVPSRGITIIYKRLPGEKNIWRQLGIGCVNLSGLSLERSRSWP</sequence>
<reference evidence="6 7" key="1">
    <citation type="submission" date="2016-01" db="EMBL/GenBank/DDBJ databases">
        <authorList>
            <person name="Regsiter A."/>
            <person name="william w."/>
        </authorList>
    </citation>
    <scope>NUCLEOTIDE SEQUENCE [LARGE SCALE GENOMIC DNA]</scope>
    <source>
        <strain evidence="6 7">B6</strain>
    </source>
</reference>
<dbReference type="GO" id="GO:0006310">
    <property type="term" value="P:DNA recombination"/>
    <property type="evidence" value="ECO:0007669"/>
    <property type="project" value="UniProtKB-KW"/>
</dbReference>
<evidence type="ECO:0000256" key="4">
    <source>
        <dbReference type="ARBA" id="ARBA00023172"/>
    </source>
</evidence>
<dbReference type="Proteomes" id="UP000192074">
    <property type="component" value="Unassembled WGS sequence"/>
</dbReference>
<dbReference type="PROSITE" id="PS50531">
    <property type="entry name" value="HTH_IS21"/>
    <property type="match status" value="1"/>
</dbReference>
<evidence type="ECO:0000313" key="7">
    <source>
        <dbReference type="Proteomes" id="UP000192074"/>
    </source>
</evidence>